<gene>
    <name evidence="1" type="ORF">PCOR1329_LOCUS7591</name>
</gene>
<accession>A0ABN9Q6S0</accession>
<evidence type="ECO:0000313" key="2">
    <source>
        <dbReference type="Proteomes" id="UP001189429"/>
    </source>
</evidence>
<sequence>ERWTRGCSLMKCIFESRAAEEAKKEEAAQRAAQQAQEAAAKETSATEAAGPAPAHCAACLMKMLKPTIRPKVKHPCSRALKGVIPRYTRSSGSSCNAVELGSFKKPNGCWLFKCRSESKRTAKLPQGVLLDGCNKVKRKFDHRNVSSEKQAYIAVVAFLQDAIKRGLVEAAP</sequence>
<dbReference type="EMBL" id="CAUYUJ010002059">
    <property type="protein sequence ID" value="CAK0798990.1"/>
    <property type="molecule type" value="Genomic_DNA"/>
</dbReference>
<proteinExistence type="predicted"/>
<comment type="caution">
    <text evidence="1">The sequence shown here is derived from an EMBL/GenBank/DDBJ whole genome shotgun (WGS) entry which is preliminary data.</text>
</comment>
<organism evidence="1 2">
    <name type="scientific">Prorocentrum cordatum</name>
    <dbReference type="NCBI Taxonomy" id="2364126"/>
    <lineage>
        <taxon>Eukaryota</taxon>
        <taxon>Sar</taxon>
        <taxon>Alveolata</taxon>
        <taxon>Dinophyceae</taxon>
        <taxon>Prorocentrales</taxon>
        <taxon>Prorocentraceae</taxon>
        <taxon>Prorocentrum</taxon>
    </lineage>
</organism>
<dbReference type="Proteomes" id="UP001189429">
    <property type="component" value="Unassembled WGS sequence"/>
</dbReference>
<evidence type="ECO:0000313" key="1">
    <source>
        <dbReference type="EMBL" id="CAK0798990.1"/>
    </source>
</evidence>
<reference evidence="1" key="1">
    <citation type="submission" date="2023-10" db="EMBL/GenBank/DDBJ databases">
        <authorList>
            <person name="Chen Y."/>
            <person name="Shah S."/>
            <person name="Dougan E. K."/>
            <person name="Thang M."/>
            <person name="Chan C."/>
        </authorList>
    </citation>
    <scope>NUCLEOTIDE SEQUENCE [LARGE SCALE GENOMIC DNA]</scope>
</reference>
<name>A0ABN9Q6S0_9DINO</name>
<protein>
    <submittedName>
        <fullName evidence="1">Uncharacterized protein</fullName>
    </submittedName>
</protein>
<feature type="non-terminal residue" evidence="1">
    <location>
        <position position="1"/>
    </location>
</feature>
<keyword evidence="2" id="KW-1185">Reference proteome</keyword>